<dbReference type="AlphaFoldDB" id="A0A9W4S182"/>
<evidence type="ECO:0000256" key="1">
    <source>
        <dbReference type="SAM" id="MobiDB-lite"/>
    </source>
</evidence>
<evidence type="ECO:0000313" key="3">
    <source>
        <dbReference type="Proteomes" id="UP001152533"/>
    </source>
</evidence>
<organism evidence="2 3">
    <name type="scientific">Colletotrichum noveboracense</name>
    <dbReference type="NCBI Taxonomy" id="2664923"/>
    <lineage>
        <taxon>Eukaryota</taxon>
        <taxon>Fungi</taxon>
        <taxon>Dikarya</taxon>
        <taxon>Ascomycota</taxon>
        <taxon>Pezizomycotina</taxon>
        <taxon>Sordariomycetes</taxon>
        <taxon>Hypocreomycetidae</taxon>
        <taxon>Glomerellales</taxon>
        <taxon>Glomerellaceae</taxon>
        <taxon>Colletotrichum</taxon>
        <taxon>Colletotrichum gloeosporioides species complex</taxon>
    </lineage>
</organism>
<dbReference type="Proteomes" id="UP001152533">
    <property type="component" value="Unassembled WGS sequence"/>
</dbReference>
<feature type="compositionally biased region" description="Basic and acidic residues" evidence="1">
    <location>
        <begin position="337"/>
        <end position="348"/>
    </location>
</feature>
<gene>
    <name evidence="2" type="ORF">CGXH109_LOCUS97912</name>
</gene>
<comment type="caution">
    <text evidence="2">The sequence shown here is derived from an EMBL/GenBank/DDBJ whole genome shotgun (WGS) entry which is preliminary data.</text>
</comment>
<keyword evidence="3" id="KW-1185">Reference proteome</keyword>
<evidence type="ECO:0000313" key="2">
    <source>
        <dbReference type="EMBL" id="CAI0650617.1"/>
    </source>
</evidence>
<feature type="compositionally biased region" description="Basic and acidic residues" evidence="1">
    <location>
        <begin position="362"/>
        <end position="372"/>
    </location>
</feature>
<accession>A0A9W4S182</accession>
<feature type="compositionally biased region" description="Acidic residues" evidence="1">
    <location>
        <begin position="316"/>
        <end position="336"/>
    </location>
</feature>
<name>A0A9W4S182_9PEZI</name>
<sequence length="1209" mass="135456">MSTANEGDVATEMLLVDGEAFSDVGAASDLDGDEFFVDDQQEDEGNDGRTSYRWAVDHSSGHHRFRARRFIEKVLRSDFEPADAIKMLQEKHTIDFGSRAGGSAPAKATDAFFPQFFLDFFSIVGKPRSPITKSDGPVFDNIEFSLESYAAPYSAKHIGGIPFDITGRTFRVAKAGTREVWFVVMHPVAHEPTSRGGAPRERPTALDKSGMPAGLARELAAYIVGVFQSPQLLGEGVEACWRLGTKSTQRISSAKWQVFQQQFMDGWAAWASTHNPNSFWRRHEPAFHAYDYGANIEIQVSDTIYDLPRERHIPYEEEEEEEEEEGVEDAEQDAEEEGLRDGNSRQEVEELSLNEGQSTHSDTVEGREYQQMLRESRDLQSMIVELNARFDLSSISAISYALAVCINSESGGSQTRCLLADRNMVAREYPGNRDYTFYPQAFHPTYGNFSSSQPPAFLNSLYTALQGNMSDRNEGADVLSFGYFQGYSNIKRSVRHSASALLATKGYATAALTAPTSYTSAMSYTRDRREMLLRRIRGDLTPEQPEESKPFARERRQLDIAIEKDEVAYRMEQVVSLNIRHMDSVERTFENVIRPIFQLMRFFLTEHESYVHIFRSIPVEIFLRIMSAYCRLFELAISEMDRRYVIGGERGLDLAHSEAVAVLDRLGGYIFTGHERHLPKTVLRPLGTIDSLLAGAWPYIDPAVLDLGPAGVATCFMDTSRWPRSTKTGRLILLHISELQHHYGDRIASHRETEIWFSQLGRDAFKSHAAVTEYATELLREMWIPQTKLFIANQLRRRLQQGSSDTSSIPITLEQKEACKSAVEAWEAAPDAFTHVALQRLTNGLTSGGSRITITLSRTRTRHDFATELLRVVSTEKGRAASAPVNATWPDHLQAAMTSSNQASNGLKPDEWVSVLAGRLLAAGVEWVPDAVRGRLTSTTVVSLRGREVAHAVVTGPPGSLRRAAQEAQIKHEKAAHDRALRQTRRTISFGCGFPFTDVPSLITDGFLKAKAIFSNKGDLRVLDHYQLAINCLSNNIDDPLCCLMLMITLTVCSSSETPEVAPGSREFGTAAKRKDPAQLALVMVTRMMWFLYPASFPWKKGSSGTAYDVAEMTKKIGTGWCEAYDANGAVEHKGCSNRMLRELGWVTSKSNRDSPRNTDLQLRPQEDLLQTFRELRSAMRRPDDFIGVVFNSQDSIWTERCASIIKDR</sequence>
<reference evidence="2" key="1">
    <citation type="submission" date="2022-08" db="EMBL/GenBank/DDBJ databases">
        <authorList>
            <person name="Giroux E."/>
            <person name="Giroux E."/>
        </authorList>
    </citation>
    <scope>NUCLEOTIDE SEQUENCE</scope>
    <source>
        <strain evidence="2">H1091258</strain>
    </source>
</reference>
<protein>
    <submittedName>
        <fullName evidence="2">Uncharacterized protein</fullName>
    </submittedName>
</protein>
<proteinExistence type="predicted"/>
<feature type="region of interest" description="Disordered" evidence="1">
    <location>
        <begin position="315"/>
        <end position="372"/>
    </location>
</feature>
<dbReference type="EMBL" id="CAMGZC010000901">
    <property type="protein sequence ID" value="CAI0650617.1"/>
    <property type="molecule type" value="Genomic_DNA"/>
</dbReference>